<keyword evidence="6 10" id="KW-0030">Aminoacyl-tRNA synthetase</keyword>
<dbReference type="GO" id="GO:0003723">
    <property type="term" value="F:RNA binding"/>
    <property type="evidence" value="ECO:0007669"/>
    <property type="project" value="UniProtKB-KW"/>
</dbReference>
<evidence type="ECO:0000256" key="6">
    <source>
        <dbReference type="ARBA" id="ARBA00023146"/>
    </source>
</evidence>
<keyword evidence="2 10" id="KW-0436">Ligase</keyword>
<evidence type="ECO:0000256" key="10">
    <source>
        <dbReference type="RuleBase" id="RU363036"/>
    </source>
</evidence>
<comment type="catalytic activity">
    <reaction evidence="7">
        <text>tRNA(Tyr) + L-tyrosine + ATP = L-tyrosyl-tRNA(Tyr) + AMP + diphosphate + H(+)</text>
        <dbReference type="Rhea" id="RHEA:10220"/>
        <dbReference type="Rhea" id="RHEA-COMP:9706"/>
        <dbReference type="Rhea" id="RHEA-COMP:9707"/>
        <dbReference type="ChEBI" id="CHEBI:15378"/>
        <dbReference type="ChEBI" id="CHEBI:30616"/>
        <dbReference type="ChEBI" id="CHEBI:33019"/>
        <dbReference type="ChEBI" id="CHEBI:58315"/>
        <dbReference type="ChEBI" id="CHEBI:78442"/>
        <dbReference type="ChEBI" id="CHEBI:78536"/>
        <dbReference type="ChEBI" id="CHEBI:456215"/>
        <dbReference type="EC" id="6.1.1.1"/>
    </reaction>
</comment>
<dbReference type="AlphaFoldDB" id="A0A2M6Z3X7"/>
<evidence type="ECO:0000256" key="2">
    <source>
        <dbReference type="ARBA" id="ARBA00022598"/>
    </source>
</evidence>
<dbReference type="PRINTS" id="PR01040">
    <property type="entry name" value="TRNASYNTHTYR"/>
</dbReference>
<keyword evidence="4 10" id="KW-0067">ATP-binding</keyword>
<dbReference type="InterPro" id="IPR036986">
    <property type="entry name" value="S4_RNA-bd_sf"/>
</dbReference>
<dbReference type="Pfam" id="PF01479">
    <property type="entry name" value="S4"/>
    <property type="match status" value="1"/>
</dbReference>
<evidence type="ECO:0000256" key="9">
    <source>
        <dbReference type="PROSITE-ProRule" id="PRU00182"/>
    </source>
</evidence>
<feature type="domain" description="RNA-binding S4" evidence="11">
    <location>
        <begin position="334"/>
        <end position="393"/>
    </location>
</feature>
<dbReference type="PANTHER" id="PTHR11766:SF1">
    <property type="entry name" value="TYROSINE--TRNA LIGASE"/>
    <property type="match status" value="1"/>
</dbReference>
<comment type="similarity">
    <text evidence="10">Belongs to the class-I aminoacyl-tRNA synthetase family.</text>
</comment>
<evidence type="ECO:0000313" key="13">
    <source>
        <dbReference type="Proteomes" id="UP000228777"/>
    </source>
</evidence>
<dbReference type="PANTHER" id="PTHR11766">
    <property type="entry name" value="TYROSYL-TRNA SYNTHETASE"/>
    <property type="match status" value="1"/>
</dbReference>
<name>A0A2M6Z3X7_9BACT</name>
<gene>
    <name evidence="12" type="ORF">COS93_00975</name>
</gene>
<evidence type="ECO:0000256" key="4">
    <source>
        <dbReference type="ARBA" id="ARBA00022840"/>
    </source>
</evidence>
<dbReference type="CDD" id="cd00165">
    <property type="entry name" value="S4"/>
    <property type="match status" value="1"/>
</dbReference>
<accession>A0A2M6Z3X7</accession>
<dbReference type="Gene3D" id="1.10.240.10">
    <property type="entry name" value="Tyrosyl-Transfer RNA Synthetase"/>
    <property type="match status" value="1"/>
</dbReference>
<dbReference type="InterPro" id="IPR002307">
    <property type="entry name" value="Tyr-tRNA-ligase"/>
</dbReference>
<dbReference type="GO" id="GO:0006437">
    <property type="term" value="P:tyrosyl-tRNA aminoacylation"/>
    <property type="evidence" value="ECO:0007669"/>
    <property type="project" value="UniProtKB-UniRule"/>
</dbReference>
<dbReference type="InterPro" id="IPR014729">
    <property type="entry name" value="Rossmann-like_a/b/a_fold"/>
</dbReference>
<keyword evidence="3 10" id="KW-0547">Nucleotide-binding</keyword>
<dbReference type="PROSITE" id="PS50889">
    <property type="entry name" value="S4"/>
    <property type="match status" value="1"/>
</dbReference>
<sequence>MKAKIKEILFKGVEEIIEKESLLKKLKSGKKLRIKHGIDPTGPKIHLGRASVLWKLRAFQNLGHQIVLIIGDFTAQIGDASDKTAMRRPLSDKEIKENMEDYIGQINKILNVKKVELHYNSKWLNKLTMHDLLSLAMKFTAQQMIQRRNFKERWDEGKPIGVHELLYPLFQGYDSVMVKADIEIGGTDQLFNLKVGREIQKMFNQSPQDIITFKMLLGLDGEKMSTTRGNVINITDKPNDIYGKIMSMKDGLIGDYFELTTPLPLEEIEKIKKELKNKEVNPRDLKAKLARTIVNLYYNEKTAEEAEREFNRIFKEKKLPSEILVFKTKKKIYPLLDLLFDSKLVSSKSEAKRIVLQGGVKINEKVEKDWRKKVEIKKGMVIQIGKRKFLKIG</sequence>
<dbReference type="InterPro" id="IPR024088">
    <property type="entry name" value="Tyr-tRNA-ligase_bac-type"/>
</dbReference>
<dbReference type="GO" id="GO:0005524">
    <property type="term" value="F:ATP binding"/>
    <property type="evidence" value="ECO:0007669"/>
    <property type="project" value="UniProtKB-KW"/>
</dbReference>
<dbReference type="SUPFAM" id="SSF52374">
    <property type="entry name" value="Nucleotidylyl transferase"/>
    <property type="match status" value="1"/>
</dbReference>
<evidence type="ECO:0000256" key="7">
    <source>
        <dbReference type="ARBA" id="ARBA00048248"/>
    </source>
</evidence>
<dbReference type="InterPro" id="IPR002942">
    <property type="entry name" value="S4_RNA-bd"/>
</dbReference>
<protein>
    <recommendedName>
        <fullName evidence="1 8">Tyrosine--tRNA ligase</fullName>
        <ecNumber evidence="1 8">6.1.1.1</ecNumber>
    </recommendedName>
</protein>
<dbReference type="Proteomes" id="UP000228777">
    <property type="component" value="Unassembled WGS sequence"/>
</dbReference>
<dbReference type="GO" id="GO:0004831">
    <property type="term" value="F:tyrosine-tRNA ligase activity"/>
    <property type="evidence" value="ECO:0007669"/>
    <property type="project" value="UniProtKB-UniRule"/>
</dbReference>
<dbReference type="GO" id="GO:0005829">
    <property type="term" value="C:cytosol"/>
    <property type="evidence" value="ECO:0007669"/>
    <property type="project" value="TreeGrafter"/>
</dbReference>
<evidence type="ECO:0000256" key="1">
    <source>
        <dbReference type="ARBA" id="ARBA00013160"/>
    </source>
</evidence>
<dbReference type="SMART" id="SM00363">
    <property type="entry name" value="S4"/>
    <property type="match status" value="1"/>
</dbReference>
<evidence type="ECO:0000256" key="8">
    <source>
        <dbReference type="NCBIfam" id="TIGR00234"/>
    </source>
</evidence>
<organism evidence="12 13">
    <name type="scientific">bacterium (Candidatus Gribaldobacteria) CG07_land_8_20_14_0_80_33_18</name>
    <dbReference type="NCBI Taxonomy" id="2014272"/>
    <lineage>
        <taxon>Bacteria</taxon>
        <taxon>Candidatus Gribaldobacteria</taxon>
    </lineage>
</organism>
<dbReference type="EC" id="6.1.1.1" evidence="1 8"/>
<dbReference type="SUPFAM" id="SSF55174">
    <property type="entry name" value="Alpha-L RNA-binding motif"/>
    <property type="match status" value="1"/>
</dbReference>
<keyword evidence="5 10" id="KW-0648">Protein biosynthesis</keyword>
<dbReference type="EMBL" id="PEWP01000018">
    <property type="protein sequence ID" value="PIU47027.1"/>
    <property type="molecule type" value="Genomic_DNA"/>
</dbReference>
<keyword evidence="9" id="KW-0694">RNA-binding</keyword>
<evidence type="ECO:0000313" key="12">
    <source>
        <dbReference type="EMBL" id="PIU47027.1"/>
    </source>
</evidence>
<proteinExistence type="inferred from homology"/>
<dbReference type="NCBIfam" id="TIGR00234">
    <property type="entry name" value="tyrS"/>
    <property type="match status" value="1"/>
</dbReference>
<dbReference type="Gene3D" id="3.40.50.620">
    <property type="entry name" value="HUPs"/>
    <property type="match status" value="1"/>
</dbReference>
<reference evidence="13" key="1">
    <citation type="submission" date="2017-09" db="EMBL/GenBank/DDBJ databases">
        <title>Depth-based differentiation of microbial function through sediment-hosted aquifers and enrichment of novel symbionts in the deep terrestrial subsurface.</title>
        <authorList>
            <person name="Probst A.J."/>
            <person name="Ladd B."/>
            <person name="Jarett J.K."/>
            <person name="Geller-Mcgrath D.E."/>
            <person name="Sieber C.M.K."/>
            <person name="Emerson J.B."/>
            <person name="Anantharaman K."/>
            <person name="Thomas B.C."/>
            <person name="Malmstrom R."/>
            <person name="Stieglmeier M."/>
            <person name="Klingl A."/>
            <person name="Woyke T."/>
            <person name="Ryan C.M."/>
            <person name="Banfield J.F."/>
        </authorList>
    </citation>
    <scope>NUCLEOTIDE SEQUENCE [LARGE SCALE GENOMIC DNA]</scope>
</reference>
<comment type="caution">
    <text evidence="12">The sequence shown here is derived from an EMBL/GenBank/DDBJ whole genome shotgun (WGS) entry which is preliminary data.</text>
</comment>
<dbReference type="Gene3D" id="3.10.290.10">
    <property type="entry name" value="RNA-binding S4 domain"/>
    <property type="match status" value="1"/>
</dbReference>
<dbReference type="Pfam" id="PF00579">
    <property type="entry name" value="tRNA-synt_1b"/>
    <property type="match status" value="1"/>
</dbReference>
<evidence type="ECO:0000256" key="3">
    <source>
        <dbReference type="ARBA" id="ARBA00022741"/>
    </source>
</evidence>
<evidence type="ECO:0000256" key="5">
    <source>
        <dbReference type="ARBA" id="ARBA00022917"/>
    </source>
</evidence>
<evidence type="ECO:0000259" key="11">
    <source>
        <dbReference type="SMART" id="SM00363"/>
    </source>
</evidence>
<dbReference type="InterPro" id="IPR002305">
    <property type="entry name" value="aa-tRNA-synth_Ic"/>
</dbReference>